<comment type="subcellular location">
    <subcellularLocation>
        <location evidence="1">Membrane</location>
        <topology evidence="1">Multi-pass membrane protein</topology>
    </subcellularLocation>
</comment>
<feature type="transmembrane region" description="Helical" evidence="5">
    <location>
        <begin position="67"/>
        <end position="87"/>
    </location>
</feature>
<sequence>MGFTLLILGLALWWAAHLFKRVAPARRAAMGDAGKGVVALLLVVAIVLMVIGFRAAPFITVWTPPSFTIHINNLLVLIAIFLLSPAGKKGRLLNKVRHPMLGGVHGWSIAHLLVNGDLASIVLFGGIFLWALVEMKVINRAEPNWTPGPAGSYAKDAMFFVASIVLMGIIGYIHGLLGYPVFGS</sequence>
<evidence type="ECO:0000256" key="1">
    <source>
        <dbReference type="ARBA" id="ARBA00004141"/>
    </source>
</evidence>
<dbReference type="InterPro" id="IPR009915">
    <property type="entry name" value="NnrU_dom"/>
</dbReference>
<evidence type="ECO:0000313" key="7">
    <source>
        <dbReference type="EMBL" id="MDK3016938.1"/>
    </source>
</evidence>
<dbReference type="RefSeq" id="WP_284479760.1">
    <property type="nucleotide sequence ID" value="NZ_JASNJD010000003.1"/>
</dbReference>
<gene>
    <name evidence="7" type="ORF">QO033_04575</name>
</gene>
<evidence type="ECO:0000256" key="2">
    <source>
        <dbReference type="ARBA" id="ARBA00022692"/>
    </source>
</evidence>
<dbReference type="Proteomes" id="UP001243757">
    <property type="component" value="Unassembled WGS sequence"/>
</dbReference>
<protein>
    <submittedName>
        <fullName evidence="7">NnrU family protein</fullName>
    </submittedName>
</protein>
<name>A0ABT7EX78_9RHOB</name>
<feature type="transmembrane region" description="Helical" evidence="5">
    <location>
        <begin position="107"/>
        <end position="133"/>
    </location>
</feature>
<keyword evidence="8" id="KW-1185">Reference proteome</keyword>
<evidence type="ECO:0000259" key="6">
    <source>
        <dbReference type="Pfam" id="PF07298"/>
    </source>
</evidence>
<organism evidence="7 8">
    <name type="scientific">Pseudodonghicola flavimaris</name>
    <dbReference type="NCBI Taxonomy" id="3050036"/>
    <lineage>
        <taxon>Bacteria</taxon>
        <taxon>Pseudomonadati</taxon>
        <taxon>Pseudomonadota</taxon>
        <taxon>Alphaproteobacteria</taxon>
        <taxon>Rhodobacterales</taxon>
        <taxon>Paracoccaceae</taxon>
        <taxon>Pseudodonghicola</taxon>
    </lineage>
</organism>
<keyword evidence="4 5" id="KW-0472">Membrane</keyword>
<feature type="domain" description="NnrU" evidence="6">
    <location>
        <begin position="5"/>
        <end position="178"/>
    </location>
</feature>
<comment type="caution">
    <text evidence="7">The sequence shown here is derived from an EMBL/GenBank/DDBJ whole genome shotgun (WGS) entry which is preliminary data.</text>
</comment>
<dbReference type="EMBL" id="JASNJD010000003">
    <property type="protein sequence ID" value="MDK3016938.1"/>
    <property type="molecule type" value="Genomic_DNA"/>
</dbReference>
<feature type="transmembrane region" description="Helical" evidence="5">
    <location>
        <begin position="37"/>
        <end position="55"/>
    </location>
</feature>
<evidence type="ECO:0000256" key="5">
    <source>
        <dbReference type="SAM" id="Phobius"/>
    </source>
</evidence>
<proteinExistence type="predicted"/>
<dbReference type="Pfam" id="PF07298">
    <property type="entry name" value="NnrU"/>
    <property type="match status" value="1"/>
</dbReference>
<evidence type="ECO:0000313" key="8">
    <source>
        <dbReference type="Proteomes" id="UP001243757"/>
    </source>
</evidence>
<keyword evidence="2 5" id="KW-0812">Transmembrane</keyword>
<reference evidence="7 8" key="1">
    <citation type="submission" date="2023-05" db="EMBL/GenBank/DDBJ databases">
        <title>Pseudodonghicola sp. nov.</title>
        <authorList>
            <person name="Huang J."/>
        </authorList>
    </citation>
    <scope>NUCLEOTIDE SEQUENCE [LARGE SCALE GENOMIC DNA]</scope>
    <source>
        <strain evidence="7 8">IC7</strain>
    </source>
</reference>
<feature type="transmembrane region" description="Helical" evidence="5">
    <location>
        <begin position="159"/>
        <end position="182"/>
    </location>
</feature>
<accession>A0ABT7EX78</accession>
<evidence type="ECO:0000256" key="4">
    <source>
        <dbReference type="ARBA" id="ARBA00023136"/>
    </source>
</evidence>
<keyword evidence="3 5" id="KW-1133">Transmembrane helix</keyword>
<evidence type="ECO:0000256" key="3">
    <source>
        <dbReference type="ARBA" id="ARBA00022989"/>
    </source>
</evidence>